<proteinExistence type="predicted"/>
<protein>
    <submittedName>
        <fullName evidence="1">6249_t:CDS:1</fullName>
    </submittedName>
</protein>
<comment type="caution">
    <text evidence="1">The sequence shown here is derived from an EMBL/GenBank/DDBJ whole genome shotgun (WGS) entry which is preliminary data.</text>
</comment>
<dbReference type="AlphaFoldDB" id="A0A9N9C752"/>
<sequence>MLQAPSSIPIAFKQRSKHNDIQNKTVIKIMAEMITLIHTENSGLFESDGSLTTNVTKAAQPARHRQTVVKTAKNLKVLVSRLFVLCSLSGMFLETTMRVLSCLRASGANFPSAISMKTQLLLHVKHEEMTGHNVETSLMPDRIKLCFFEGFANVLMVQMRAKNQLPIPNNPYGNP</sequence>
<keyword evidence="2" id="KW-1185">Reference proteome</keyword>
<name>A0A9N9C752_9GLOM</name>
<evidence type="ECO:0000313" key="1">
    <source>
        <dbReference type="EMBL" id="CAG8590472.1"/>
    </source>
</evidence>
<evidence type="ECO:0000313" key="2">
    <source>
        <dbReference type="Proteomes" id="UP000789739"/>
    </source>
</evidence>
<dbReference type="Proteomes" id="UP000789739">
    <property type="component" value="Unassembled WGS sequence"/>
</dbReference>
<accession>A0A9N9C752</accession>
<reference evidence="1" key="1">
    <citation type="submission" date="2021-06" db="EMBL/GenBank/DDBJ databases">
        <authorList>
            <person name="Kallberg Y."/>
            <person name="Tangrot J."/>
            <person name="Rosling A."/>
        </authorList>
    </citation>
    <scope>NUCLEOTIDE SEQUENCE</scope>
    <source>
        <strain evidence="1">BR232B</strain>
    </source>
</reference>
<dbReference type="EMBL" id="CAJVPI010001034">
    <property type="protein sequence ID" value="CAG8590472.1"/>
    <property type="molecule type" value="Genomic_DNA"/>
</dbReference>
<organism evidence="1 2">
    <name type="scientific">Paraglomus brasilianum</name>
    <dbReference type="NCBI Taxonomy" id="144538"/>
    <lineage>
        <taxon>Eukaryota</taxon>
        <taxon>Fungi</taxon>
        <taxon>Fungi incertae sedis</taxon>
        <taxon>Mucoromycota</taxon>
        <taxon>Glomeromycotina</taxon>
        <taxon>Glomeromycetes</taxon>
        <taxon>Paraglomerales</taxon>
        <taxon>Paraglomeraceae</taxon>
        <taxon>Paraglomus</taxon>
    </lineage>
</organism>
<gene>
    <name evidence="1" type="ORF">PBRASI_LOCUS7097</name>
</gene>